<dbReference type="Gene3D" id="3.30.60.230">
    <property type="entry name" value="Lsr2, dimerization domain"/>
    <property type="match status" value="1"/>
</dbReference>
<reference evidence="5 6" key="1">
    <citation type="submission" date="2016-10" db="EMBL/GenBank/DDBJ databases">
        <authorList>
            <person name="de Groot N.N."/>
        </authorList>
    </citation>
    <scope>NUCLEOTIDE SEQUENCE [LARGE SCALE GENOMIC DNA]</scope>
    <source>
        <strain evidence="5 6">DSM 44637</strain>
    </source>
</reference>
<dbReference type="RefSeq" id="WP_093572059.1">
    <property type="nucleotide sequence ID" value="NZ_FOWC01000001.1"/>
</dbReference>
<feature type="compositionally biased region" description="Basic and acidic residues" evidence="2">
    <location>
        <begin position="115"/>
        <end position="127"/>
    </location>
</feature>
<dbReference type="Proteomes" id="UP000199137">
    <property type="component" value="Unassembled WGS sequence"/>
</dbReference>
<evidence type="ECO:0000256" key="2">
    <source>
        <dbReference type="SAM" id="MobiDB-lite"/>
    </source>
</evidence>
<dbReference type="InterPro" id="IPR024412">
    <property type="entry name" value="Lsr2_dim_dom"/>
</dbReference>
<dbReference type="InterPro" id="IPR036625">
    <property type="entry name" value="E3-bd_dom_sf"/>
</dbReference>
<proteinExistence type="predicted"/>
<sequence length="136" mass="15515">MAQRTRVELIDDIDGRRADETVDFILDGVSYEIDLSKENAETLREELRAYIENARRQAGRKLRATTGKAFRRTPGAQLAAARERNQRIRTWAKANDFYVSDIGRIPDRILAAFEKHEAEEPGADKSSKPRSRKRAG</sequence>
<dbReference type="Pfam" id="PF11774">
    <property type="entry name" value="Lsr2"/>
    <property type="match status" value="1"/>
</dbReference>
<dbReference type="InterPro" id="IPR055370">
    <property type="entry name" value="Lsr2_DNA-bd"/>
</dbReference>
<dbReference type="OrthoDB" id="4113332at2"/>
<feature type="domain" description="Lsr2 DNA-binding" evidence="4">
    <location>
        <begin position="81"/>
        <end position="115"/>
    </location>
</feature>
<dbReference type="Gene3D" id="4.10.320.10">
    <property type="entry name" value="E3-binding domain"/>
    <property type="match status" value="1"/>
</dbReference>
<evidence type="ECO:0000256" key="1">
    <source>
        <dbReference type="ARBA" id="ARBA00023125"/>
    </source>
</evidence>
<dbReference type="GO" id="GO:0016746">
    <property type="term" value="F:acyltransferase activity"/>
    <property type="evidence" value="ECO:0007669"/>
    <property type="project" value="InterPro"/>
</dbReference>
<feature type="region of interest" description="Disordered" evidence="2">
    <location>
        <begin position="115"/>
        <end position="136"/>
    </location>
</feature>
<feature type="domain" description="Lsr2 dimerization" evidence="3">
    <location>
        <begin position="1"/>
        <end position="57"/>
    </location>
</feature>
<organism evidence="5 6">
    <name type="scientific">Amycolatopsis rubida</name>
    <dbReference type="NCBI Taxonomy" id="112413"/>
    <lineage>
        <taxon>Bacteria</taxon>
        <taxon>Bacillati</taxon>
        <taxon>Actinomycetota</taxon>
        <taxon>Actinomycetes</taxon>
        <taxon>Pseudonocardiales</taxon>
        <taxon>Pseudonocardiaceae</taxon>
        <taxon>Amycolatopsis</taxon>
    </lineage>
</organism>
<feature type="region of interest" description="Disordered" evidence="2">
    <location>
        <begin position="58"/>
        <end position="78"/>
    </location>
</feature>
<evidence type="ECO:0000259" key="3">
    <source>
        <dbReference type="Pfam" id="PF11774"/>
    </source>
</evidence>
<evidence type="ECO:0000313" key="5">
    <source>
        <dbReference type="EMBL" id="SFO06136.1"/>
    </source>
</evidence>
<dbReference type="AlphaFoldDB" id="A0A1I5E3X3"/>
<dbReference type="GO" id="GO:0003677">
    <property type="term" value="F:DNA binding"/>
    <property type="evidence" value="ECO:0007669"/>
    <property type="project" value="UniProtKB-KW"/>
</dbReference>
<keyword evidence="1" id="KW-0238">DNA-binding</keyword>
<evidence type="ECO:0000259" key="4">
    <source>
        <dbReference type="Pfam" id="PF23359"/>
    </source>
</evidence>
<dbReference type="EMBL" id="FOWC01000001">
    <property type="protein sequence ID" value="SFO06136.1"/>
    <property type="molecule type" value="Genomic_DNA"/>
</dbReference>
<name>A0A1I5E3X3_9PSEU</name>
<evidence type="ECO:0000313" key="6">
    <source>
        <dbReference type="Proteomes" id="UP000199137"/>
    </source>
</evidence>
<protein>
    <submittedName>
        <fullName evidence="5">Lsr2 protein</fullName>
    </submittedName>
</protein>
<dbReference type="Pfam" id="PF23359">
    <property type="entry name" value="Lsr2_DNA-bd"/>
    <property type="match status" value="1"/>
</dbReference>
<dbReference type="InterPro" id="IPR042261">
    <property type="entry name" value="Lsr2-like_dimerization"/>
</dbReference>
<gene>
    <name evidence="5" type="ORF">SAMN05421854_101481</name>
</gene>
<dbReference type="STRING" id="112413.SAMN05421854_101481"/>
<accession>A0A1I5E3X3</accession>